<organism evidence="2 3">
    <name type="scientific">Canna indica</name>
    <name type="common">Indian-shot</name>
    <dbReference type="NCBI Taxonomy" id="4628"/>
    <lineage>
        <taxon>Eukaryota</taxon>
        <taxon>Viridiplantae</taxon>
        <taxon>Streptophyta</taxon>
        <taxon>Embryophyta</taxon>
        <taxon>Tracheophyta</taxon>
        <taxon>Spermatophyta</taxon>
        <taxon>Magnoliopsida</taxon>
        <taxon>Liliopsida</taxon>
        <taxon>Zingiberales</taxon>
        <taxon>Cannaceae</taxon>
        <taxon>Canna</taxon>
    </lineage>
</organism>
<name>A0AAQ3L387_9LILI</name>
<feature type="region of interest" description="Disordered" evidence="1">
    <location>
        <begin position="1"/>
        <end position="40"/>
    </location>
</feature>
<dbReference type="GO" id="GO:0009785">
    <property type="term" value="P:blue light signaling pathway"/>
    <property type="evidence" value="ECO:0007669"/>
    <property type="project" value="InterPro"/>
</dbReference>
<keyword evidence="3" id="KW-1185">Reference proteome</keyword>
<protein>
    <submittedName>
        <fullName evidence="2">Uncharacterized protein</fullName>
    </submittedName>
</protein>
<evidence type="ECO:0000256" key="1">
    <source>
        <dbReference type="SAM" id="MobiDB-lite"/>
    </source>
</evidence>
<reference evidence="2 3" key="1">
    <citation type="submission" date="2023-10" db="EMBL/GenBank/DDBJ databases">
        <title>Chromosome-scale genome assembly provides insights into flower coloration mechanisms of Canna indica.</title>
        <authorList>
            <person name="Li C."/>
        </authorList>
    </citation>
    <scope>NUCLEOTIDE SEQUENCE [LARGE SCALE GENOMIC DNA]</scope>
    <source>
        <tissue evidence="2">Flower</tissue>
    </source>
</reference>
<evidence type="ECO:0000313" key="3">
    <source>
        <dbReference type="Proteomes" id="UP001327560"/>
    </source>
</evidence>
<dbReference type="Proteomes" id="UP001327560">
    <property type="component" value="Chromosome 8"/>
</dbReference>
<sequence length="119" mass="13281">MSSSMEETGKAVLKRRCSDGSPSITSQSATGSEGSALSSKKIKSFQECARERLKQHRMEMAGRVCIPDTWGQESFLKDWVDRRVFESFSPERLASARSALVEDCRRGNAGCRVEIDNRC</sequence>
<accession>A0AAQ3L387</accession>
<dbReference type="PANTHER" id="PTHR34207">
    <property type="entry name" value="PROTEIN BIC1"/>
    <property type="match status" value="1"/>
</dbReference>
<feature type="compositionally biased region" description="Polar residues" evidence="1">
    <location>
        <begin position="20"/>
        <end position="38"/>
    </location>
</feature>
<dbReference type="AlphaFoldDB" id="A0AAQ3L387"/>
<dbReference type="CDD" id="cd22645">
    <property type="entry name" value="BIC1_CID"/>
    <property type="match status" value="1"/>
</dbReference>
<evidence type="ECO:0000313" key="2">
    <source>
        <dbReference type="EMBL" id="WOL17738.1"/>
    </source>
</evidence>
<dbReference type="InterPro" id="IPR040374">
    <property type="entry name" value="BIC"/>
</dbReference>
<dbReference type="EMBL" id="CP136897">
    <property type="protein sequence ID" value="WOL17738.1"/>
    <property type="molecule type" value="Genomic_DNA"/>
</dbReference>
<gene>
    <name evidence="2" type="ORF">Cni_G26531</name>
</gene>
<proteinExistence type="predicted"/>
<dbReference type="PANTHER" id="PTHR34207:SF2">
    <property type="entry name" value="PROTEIN BIC1"/>
    <property type="match status" value="1"/>
</dbReference>